<name>Q678H3_9VIRU</name>
<organism evidence="1 2">
    <name type="scientific">lymphocystis disease virus-China</name>
    <dbReference type="NCBI Taxonomy" id="256729"/>
    <lineage>
        <taxon>Viruses</taxon>
        <taxon>Varidnaviria</taxon>
        <taxon>Bamfordvirae</taxon>
        <taxon>Nucleocytoviricota</taxon>
        <taxon>Megaviricetes</taxon>
        <taxon>Pimascovirales</taxon>
        <taxon>Pimascovirales incertae sedis</taxon>
        <taxon>Iridoviridae</taxon>
        <taxon>Alphairidovirinae</taxon>
        <taxon>Lymphocystivirus</taxon>
        <taxon>Lymphocystivirus paralichthys1</taxon>
        <taxon>Lymphocystis disease virus 2</taxon>
    </lineage>
</organism>
<dbReference type="GeneID" id="2979162"/>
<dbReference type="Proteomes" id="UP000106699">
    <property type="component" value="Segment"/>
</dbReference>
<reference evidence="1 2" key="1">
    <citation type="journal article" date="2004" name="J. Virol.">
        <title>Complete genome sequence of lymphocystis disease virus isolated from China.</title>
        <authorList>
            <person name="Zhang Q.Y."/>
            <person name="Xiao F."/>
            <person name="Xie J."/>
            <person name="Li Z.Q."/>
            <person name="Gui J.F."/>
        </authorList>
    </citation>
    <scope>NUCLEOTIDE SEQUENCE [LARGE SCALE GENOMIC DNA]</scope>
</reference>
<dbReference type="KEGG" id="vg:2979162"/>
<keyword evidence="2" id="KW-1185">Reference proteome</keyword>
<dbReference type="EMBL" id="AY380826">
    <property type="protein sequence ID" value="AAU10884.1"/>
    <property type="molecule type" value="Genomic_DNA"/>
</dbReference>
<proteinExistence type="predicted"/>
<accession>Q678H3</accession>
<protein>
    <submittedName>
        <fullName evidence="1">Uncharacterized protein</fullName>
    </submittedName>
</protein>
<dbReference type="RefSeq" id="YP_073545.1">
    <property type="nucleotide sequence ID" value="NC_005902.1"/>
</dbReference>
<sequence>MMQSVIDNALEIKGLNVKTYTSEYKLRFNLVISYIINNTKRH</sequence>
<evidence type="ECO:0000313" key="2">
    <source>
        <dbReference type="Proteomes" id="UP000106699"/>
    </source>
</evidence>
<evidence type="ECO:0000313" key="1">
    <source>
        <dbReference type="EMBL" id="AAU10884.1"/>
    </source>
</evidence>